<keyword evidence="6" id="KW-0812">Transmembrane</keyword>
<dbReference type="Gene3D" id="2.60.40.1530">
    <property type="entry name" value="ntegrin, alpha v. Chain A, domain 4"/>
    <property type="match status" value="1"/>
</dbReference>
<dbReference type="InterPro" id="IPR032695">
    <property type="entry name" value="Integrin_dom_sf"/>
</dbReference>
<dbReference type="GO" id="GO:0009897">
    <property type="term" value="C:external side of plasma membrane"/>
    <property type="evidence" value="ECO:0007669"/>
    <property type="project" value="TreeGrafter"/>
</dbReference>
<name>A0A1B6MSV1_9HEMI</name>
<protein>
    <recommendedName>
        <fullName evidence="7">Integrin alpha third immunoglobulin-like domain-containing protein</fullName>
    </recommendedName>
</protein>
<evidence type="ECO:0000256" key="3">
    <source>
        <dbReference type="ARBA" id="ARBA00023136"/>
    </source>
</evidence>
<feature type="compositionally biased region" description="Polar residues" evidence="5">
    <location>
        <begin position="119"/>
        <end position="140"/>
    </location>
</feature>
<evidence type="ECO:0000313" key="8">
    <source>
        <dbReference type="EMBL" id="JAT38959.1"/>
    </source>
</evidence>
<dbReference type="Pfam" id="PF20806">
    <property type="entry name" value="Integrin_A_Ig_3"/>
    <property type="match status" value="1"/>
</dbReference>
<gene>
    <name evidence="8" type="ORF">g.49792</name>
</gene>
<dbReference type="InterPro" id="IPR048286">
    <property type="entry name" value="Integrin_alpha_Ig-like_3"/>
</dbReference>
<dbReference type="EMBL" id="GEBQ01001018">
    <property type="protein sequence ID" value="JAT38959.1"/>
    <property type="molecule type" value="Transcribed_RNA"/>
</dbReference>
<proteinExistence type="predicted"/>
<feature type="non-terminal residue" evidence="8">
    <location>
        <position position="1"/>
    </location>
</feature>
<dbReference type="Gene3D" id="1.20.5.930">
    <property type="entry name" value="Bicelle-embedded integrin alpha(iib) transmembrane segment"/>
    <property type="match status" value="1"/>
</dbReference>
<comment type="subcellular location">
    <subcellularLocation>
        <location evidence="1">Membrane</location>
        <topology evidence="1">Single-pass type I membrane protein</topology>
    </subcellularLocation>
</comment>
<dbReference type="PANTHER" id="PTHR23220:SF83">
    <property type="entry name" value="INTEGRIN ALPHA-PS3-RELATED"/>
    <property type="match status" value="1"/>
</dbReference>
<dbReference type="PANTHER" id="PTHR23220">
    <property type="entry name" value="INTEGRIN ALPHA"/>
    <property type="match status" value="1"/>
</dbReference>
<keyword evidence="3 6" id="KW-0472">Membrane</keyword>
<organism evidence="8">
    <name type="scientific">Graphocephala atropunctata</name>
    <dbReference type="NCBI Taxonomy" id="36148"/>
    <lineage>
        <taxon>Eukaryota</taxon>
        <taxon>Metazoa</taxon>
        <taxon>Ecdysozoa</taxon>
        <taxon>Arthropoda</taxon>
        <taxon>Hexapoda</taxon>
        <taxon>Insecta</taxon>
        <taxon>Pterygota</taxon>
        <taxon>Neoptera</taxon>
        <taxon>Paraneoptera</taxon>
        <taxon>Hemiptera</taxon>
        <taxon>Auchenorrhyncha</taxon>
        <taxon>Membracoidea</taxon>
        <taxon>Cicadellidae</taxon>
        <taxon>Cicadellinae</taxon>
        <taxon>Cicadellini</taxon>
        <taxon>Graphocephala</taxon>
    </lineage>
</organism>
<dbReference type="GO" id="GO:0008305">
    <property type="term" value="C:integrin complex"/>
    <property type="evidence" value="ECO:0007669"/>
    <property type="project" value="TreeGrafter"/>
</dbReference>
<keyword evidence="2" id="KW-0401">Integrin</keyword>
<dbReference type="GO" id="GO:0007157">
    <property type="term" value="P:heterophilic cell-cell adhesion via plasma membrane cell adhesion molecules"/>
    <property type="evidence" value="ECO:0007669"/>
    <property type="project" value="UniProtKB-ARBA"/>
</dbReference>
<sequence>KQADNTVILSIPVKLISRVDIIGNTLQEHIVWSAKSYSSADNYTTDIPVVHKYEVINYGPSPIGSALIQFKVPIAYSLHSASENFCYAKISTPKVVIGSHEYNCHVYYGALKSPEKDSTVVSEQQGSQGRPQEESGVNTDDFQRSRRSWPAWMVNDTKSDQFRGKRTMYLNCSGNAKLEVFCAEVSCLDVPLSSQSRAEINLELFINRTVLGKILKDADLIVMSSVGRVDILEAEKYNISSENRTRFAIVDTMMSEVVGEGIPFWILPVSIVLGFLLLLTFIKALSHYGFFKRGTKEKLDELKEKAAEEEFKTEDLPSMIEDDGYTLPVL</sequence>
<dbReference type="GO" id="GO:0007160">
    <property type="term" value="P:cell-matrix adhesion"/>
    <property type="evidence" value="ECO:0007669"/>
    <property type="project" value="TreeGrafter"/>
</dbReference>
<evidence type="ECO:0000256" key="4">
    <source>
        <dbReference type="ARBA" id="ARBA00023180"/>
    </source>
</evidence>
<evidence type="ECO:0000256" key="2">
    <source>
        <dbReference type="ARBA" id="ARBA00023037"/>
    </source>
</evidence>
<reference evidence="8" key="1">
    <citation type="submission" date="2015-11" db="EMBL/GenBank/DDBJ databases">
        <title>De novo transcriptome assembly of four potential Pierce s Disease insect vectors from Arizona vineyards.</title>
        <authorList>
            <person name="Tassone E.E."/>
        </authorList>
    </citation>
    <scope>NUCLEOTIDE SEQUENCE</scope>
</reference>
<evidence type="ECO:0000256" key="6">
    <source>
        <dbReference type="SAM" id="Phobius"/>
    </source>
</evidence>
<feature type="transmembrane region" description="Helical" evidence="6">
    <location>
        <begin position="262"/>
        <end position="282"/>
    </location>
</feature>
<keyword evidence="4" id="KW-0325">Glycoprotein</keyword>
<feature type="domain" description="Integrin alpha third immunoglobulin-like" evidence="7">
    <location>
        <begin position="21"/>
        <end position="234"/>
    </location>
</feature>
<dbReference type="GO" id="GO:0007229">
    <property type="term" value="P:integrin-mediated signaling pathway"/>
    <property type="evidence" value="ECO:0007669"/>
    <property type="project" value="UniProtKB-KW"/>
</dbReference>
<feature type="region of interest" description="Disordered" evidence="5">
    <location>
        <begin position="118"/>
        <end position="144"/>
    </location>
</feature>
<dbReference type="GO" id="GO:0033627">
    <property type="term" value="P:cell adhesion mediated by integrin"/>
    <property type="evidence" value="ECO:0007669"/>
    <property type="project" value="TreeGrafter"/>
</dbReference>
<evidence type="ECO:0000256" key="1">
    <source>
        <dbReference type="ARBA" id="ARBA00004479"/>
    </source>
</evidence>
<keyword evidence="6" id="KW-1133">Transmembrane helix</keyword>
<evidence type="ECO:0000259" key="7">
    <source>
        <dbReference type="Pfam" id="PF20806"/>
    </source>
</evidence>
<evidence type="ECO:0000256" key="5">
    <source>
        <dbReference type="SAM" id="MobiDB-lite"/>
    </source>
</evidence>
<dbReference type="AlphaFoldDB" id="A0A1B6MSV1"/>
<dbReference type="SUPFAM" id="SSF69179">
    <property type="entry name" value="Integrin domains"/>
    <property type="match status" value="1"/>
</dbReference>
<dbReference type="GO" id="GO:0005178">
    <property type="term" value="F:integrin binding"/>
    <property type="evidence" value="ECO:0007669"/>
    <property type="project" value="TreeGrafter"/>
</dbReference>
<accession>A0A1B6MSV1</accession>